<dbReference type="FunFam" id="2.30.29.30:FF:000059">
    <property type="entry name" value="neurobeachin isoform X1"/>
    <property type="match status" value="1"/>
</dbReference>
<feature type="compositionally biased region" description="Basic and acidic residues" evidence="10">
    <location>
        <begin position="1156"/>
        <end position="1175"/>
    </location>
</feature>
<evidence type="ECO:0000256" key="3">
    <source>
        <dbReference type="ARBA" id="ARBA00022553"/>
    </source>
</evidence>
<accession>A0A8C4V260</accession>
<dbReference type="InterPro" id="IPR015943">
    <property type="entry name" value="WD40/YVTN_repeat-like_dom_sf"/>
</dbReference>
<comment type="similarity">
    <text evidence="2">Belongs to the WD repeat neurobeachin family.</text>
</comment>
<dbReference type="SUPFAM" id="SSF81837">
    <property type="entry name" value="BEACH domain"/>
    <property type="match status" value="1"/>
</dbReference>
<dbReference type="PROSITE" id="PS51783">
    <property type="entry name" value="PH_BEACH"/>
    <property type="match status" value="1"/>
</dbReference>
<dbReference type="PANTHER" id="PTHR13743">
    <property type="entry name" value="BEIGE/BEACH-RELATED"/>
    <property type="match status" value="1"/>
</dbReference>
<keyword evidence="4" id="KW-0853">WD repeat</keyword>
<dbReference type="SMART" id="SM01026">
    <property type="entry name" value="Beach"/>
    <property type="match status" value="1"/>
</dbReference>
<keyword evidence="3" id="KW-0597">Phosphoprotein</keyword>
<organism evidence="13 14">
    <name type="scientific">Falco tinnunculus</name>
    <name type="common">Common kestrel</name>
    <dbReference type="NCBI Taxonomy" id="100819"/>
    <lineage>
        <taxon>Eukaryota</taxon>
        <taxon>Metazoa</taxon>
        <taxon>Chordata</taxon>
        <taxon>Craniata</taxon>
        <taxon>Vertebrata</taxon>
        <taxon>Euteleostomi</taxon>
        <taxon>Archelosauria</taxon>
        <taxon>Archosauria</taxon>
        <taxon>Dinosauria</taxon>
        <taxon>Saurischia</taxon>
        <taxon>Theropoda</taxon>
        <taxon>Coelurosauria</taxon>
        <taxon>Aves</taxon>
        <taxon>Neognathae</taxon>
        <taxon>Neoaves</taxon>
        <taxon>Telluraves</taxon>
        <taxon>Australaves</taxon>
        <taxon>Falconiformes</taxon>
        <taxon>Falconidae</taxon>
        <taxon>Falco</taxon>
    </lineage>
</organism>
<evidence type="ECO:0000256" key="9">
    <source>
        <dbReference type="ARBA" id="ARBA00080802"/>
    </source>
</evidence>
<evidence type="ECO:0000256" key="5">
    <source>
        <dbReference type="ARBA" id="ARBA00022737"/>
    </source>
</evidence>
<reference evidence="13" key="1">
    <citation type="submission" date="2025-08" db="UniProtKB">
        <authorList>
            <consortium name="Ensembl"/>
        </authorList>
    </citation>
    <scope>IDENTIFICATION</scope>
</reference>
<keyword evidence="14" id="KW-1185">Reference proteome</keyword>
<dbReference type="Pfam" id="PF13385">
    <property type="entry name" value="Laminin_G_3"/>
    <property type="match status" value="1"/>
</dbReference>
<dbReference type="Gene3D" id="2.60.120.200">
    <property type="match status" value="1"/>
</dbReference>
<dbReference type="FunFam" id="2.130.10.10:FF:000036">
    <property type="entry name" value="Neurobeachin isoform A"/>
    <property type="match status" value="1"/>
</dbReference>
<dbReference type="GO" id="GO:0005829">
    <property type="term" value="C:cytosol"/>
    <property type="evidence" value="ECO:0007669"/>
    <property type="project" value="TreeGrafter"/>
</dbReference>
<comment type="subcellular location">
    <subcellularLocation>
        <location evidence="1">Membrane</location>
        <topology evidence="1">Peripheral membrane protein</topology>
    </subcellularLocation>
</comment>
<proteinExistence type="inferred from homology"/>
<dbReference type="InterPro" id="IPR046851">
    <property type="entry name" value="NBCH_WD40"/>
</dbReference>
<evidence type="ECO:0000256" key="4">
    <source>
        <dbReference type="ARBA" id="ARBA00022574"/>
    </source>
</evidence>
<keyword evidence="5" id="KW-0677">Repeat</keyword>
<evidence type="ECO:0000313" key="14">
    <source>
        <dbReference type="Proteomes" id="UP000694562"/>
    </source>
</evidence>
<keyword evidence="6" id="KW-0472">Membrane</keyword>
<sequence length="2676" mass="300307">GACASGRLPAAPPGATAVDARLGPAGASGSGSVVLPAGMINPSVPIRNIRMKFAVLIGLIQVGEVSNRDIVETVLNLLVGGEFDLEMNFIIQDAESITCMSELLEHCDVTCQAEIWSMFTAILRKSVRNLQTSTEVGLIEQVLLKMSTVDDMIADLLVDMLGVLASYSITVKELKLLFSMLRGENGIWPRHAVKLLSVLNQMPQRHGPDTFFNFPGCSAAIALPPIAKWPYQNGFTLNTWFRMDPLNNINVDKDKPYLYCFRTSKGVGYSAHFVGNCLIVTSLKSKGKGFQHCVKYDFQPRKWYMISIVHIYNRWRNSEIRCYVNGQLVSYGDMAWHVNTNDSYDKCFLGSSETADANRVFCGQLGAVYVFTEALNPAQIFAIHQLGPGYKSTFKFKSESDIHLAEHHKQVLYDGKLASSIAFTYNAKATDAQLCLESSPKENPSIFVHSPHALMLQDVKAIVTHSIHSAIHSIGGIQVLFPLFAQLDNRQLHDSQVETTVCATLLAFLVELLKSSVAMQEQMLGGKGFLVIGYLLEKSSRVHITRAVLEQFLSFAKYLDGLSHGAPLLKQLCDHILFNPAIWIHTPAKVQLSLYTYLSAEFIGTATIYNTIRRVGTVLQLMHTLKYYYWVVNPADSSGITPKGLDGPRPSQKEIISLRAFMLLFLKQLILKDRGVKEDELQSILNYLLTMHEDENIHDVLQLLVALMSEHPASMIPAFDQRNGIRVIYKLLASKSESIWVQALKELNVLAELMEVRRLFLSDMIKLFSNSRENRRCLLQCSVWQDWMFSLGYINPKNSEEQKITEMVYNIFRILLYHAIKYEWGGWRVWVDTLSIAHSKVTYEAHKEYLAKMYEEYQRQEEENIKKGKKGNVSTISGLSSQTTGAKGGMEIREIEDLSQSQSPESETDYPVSTDTRDLLMSTKVSDDVLGSAERPGGGVHVEVHDLLVDIKAEKVEATEVKLDDMDLSPETLVTGENGALVEVESLLDNVYSAAVEKLQNNVHGSVGIIKKNEEKDNGPLITLADEKDEPSTNSTSFLFDKIPSQEEKLLPELSSNHISIPNVQETQMHLGVNDDLGLLAHMTGSVDITCTSSIIEDKEFKIHTTSDGMSSISERELASSSKGLEYAEMTATTLETESSGSKPVPSVDAGSIISDTERSDDGKEGRSVTQQDRDLRVDLGFRGMPMTEEQRRQFSPGPRTTMFRIPEFKWSPMHQRLLTDLLFALETDVHVWRSHSTKSVMDFVNSNENIIFVHNTIHLISQMVDNIIIACGGILPLLSAATSPTTELENIEVTQGMSAETAVTFLSRLMAMVDVLVFASSLNFSEIEAEKNMSSGGLMRQCLRLVCCVAVRNCLECRQRQRERVNKTSLISSKTQDTPLENVPGNLSPIKDPDRLLQDVDINRLRAVVFRDDDSKQAQFLALAVVYFISVLMVSKYRDILEPQRETARSGSQAGRNIRQEINSPTSTGIFFALKTPTPVEDIQLESSIPHTDSGIGDEQMPNILNGTDLETSTGPDAMSELLSTLSSEVKKSQESLTESPSEILKPASSISSISQSKGINVKEILKSLVAAPVEIAECGPDPIPYPDPALKREAQAILPMQFHSFDRNILKISKNYDSAENMSITAKLERALEKVAPLLREIFVDFAPFLSRTLLGSHGQELLIEGTLLRKSSGSEWQNSIQKNAGLAFIELINEGRLLCHAMKDHIVRVANEAEFILNRQRAEDVHKHAEFESQCAQYAADRREEEKMCDHLISAAKHRDHVTANQLKQKILNILTNKHGAWGAVSHSQLHDFWRLDYWEDDLRRRRRFVRNAFGSTHSDALLKAAVEYGQYFKLRTNLKLSRHNPDLNSKKTFRSQAVVNQNAETELMLEGDDDAVSLLQEKEIDNLAGPVVLSTPAQLIAPVVVAKGTLSITTTEIYFEVDEDDPAFKKIDPKVLAYTEGLHGKWMFSEIRAVFSRRYLLQNTALEVFMANRTSVMFNFPDQATVKKVVYSLPRVGVGTSYGLPQARRISLATPRQLYKSSNMTQRWQRREISNFEYLMFLNTIAGRTYNDLNQYPVFPWVLTNYESEELDLTLPGNFRDLSKPIGALNPKRAVFYAERYETWEDDQTPPYHYNTHYSTSTSTLAWLVRIEPFTTFFLNANDGKFDHPDRTFSSVARSWRNSQRDTSDVKELIPEFYYLPEMFVNSNGYSLGIREDEVVVNDVDLPPWAKKPEDFVRINRMALESEFVSCQLHQWIDLIFGYKQRGPEAVRALNVFHYLTYEGSVNLDSITDPVLREAMEAQIQNFGQTPSQLLIEPHPPRSSAMHLSPLMFKDQMQQDVIMVLKFPSNSPVTHVAANTLPHLTIPAVVTVTCSRLFAVNRWHNTVAPGYSLDQAHHLPIEMDPLIANNSGVNKRQITDLVDQSIQINAHCFVVTADNRYILICGFWDKSFRVYSTETGKLTQIVFGHWDVVTCLARSESYIGGDCYIVSGSRDATLLLWYWSGRHHIIGDNPNSTPRAVLTGHDHEVVCVSVCAELGLVISGAKEGPCLVHTITGDLLRALEGTENCLYPRLISVSSEGHCIIYYERGRFSNFSINGKLLAQMEINDSTRAILLSSDGQNLVTGGDNGVVEVWQACDFKQLYIYPGCDAGIRAMDLSHDQRTLITGMASGSIVAFNIDFNRWHYEHQNRY</sequence>
<evidence type="ECO:0000313" key="13">
    <source>
        <dbReference type="Ensembl" id="ENSFTIP00000021493.1"/>
    </source>
</evidence>
<dbReference type="InterPro" id="IPR011993">
    <property type="entry name" value="PH-like_dom_sf"/>
</dbReference>
<dbReference type="Ensembl" id="ENSFTIT00000022391.1">
    <property type="protein sequence ID" value="ENSFTIP00000021493.1"/>
    <property type="gene ID" value="ENSFTIG00000011040.1"/>
</dbReference>
<dbReference type="InterPro" id="IPR016024">
    <property type="entry name" value="ARM-type_fold"/>
</dbReference>
<evidence type="ECO:0000259" key="11">
    <source>
        <dbReference type="PROSITE" id="PS50197"/>
    </source>
</evidence>
<name>A0A8C4V260_FALTI</name>
<dbReference type="SUPFAM" id="SSF50729">
    <property type="entry name" value="PH domain-like"/>
    <property type="match status" value="1"/>
</dbReference>
<dbReference type="Gene3D" id="2.30.29.30">
    <property type="entry name" value="Pleckstrin-homology domain (PH domain)/Phosphotyrosine-binding domain (PTB)"/>
    <property type="match status" value="1"/>
</dbReference>
<dbReference type="SUPFAM" id="SSF48371">
    <property type="entry name" value="ARM repeat"/>
    <property type="match status" value="1"/>
</dbReference>
<dbReference type="InterPro" id="IPR046852">
    <property type="entry name" value="Neurobeachin_a-sol"/>
</dbReference>
<dbReference type="InterPro" id="IPR013320">
    <property type="entry name" value="ConA-like_dom_sf"/>
</dbReference>
<dbReference type="GO" id="GO:0008104">
    <property type="term" value="P:intracellular protein localization"/>
    <property type="evidence" value="ECO:0007669"/>
    <property type="project" value="TreeGrafter"/>
</dbReference>
<protein>
    <recommendedName>
        <fullName evidence="8">Neurobeachin</fullName>
    </recommendedName>
    <alternativeName>
        <fullName evidence="9">Lysosomal-trafficking regulator 2</fullName>
    </alternativeName>
</protein>
<feature type="region of interest" description="Disordered" evidence="10">
    <location>
        <begin position="863"/>
        <end position="887"/>
    </location>
</feature>
<dbReference type="InterPro" id="IPR023362">
    <property type="entry name" value="PH-BEACH_dom"/>
</dbReference>
<comment type="subunit">
    <text evidence="7">Interacts with RII subunit of PKA.</text>
</comment>
<dbReference type="PANTHER" id="PTHR13743:SF62">
    <property type="entry name" value="NEUROBEACHIN"/>
    <property type="match status" value="1"/>
</dbReference>
<dbReference type="Pfam" id="PF06469">
    <property type="entry name" value="DUF1088"/>
    <property type="match status" value="1"/>
</dbReference>
<dbReference type="FunFam" id="2.60.120.200:FF:000010">
    <property type="entry name" value="neurobeachin isoform X2"/>
    <property type="match status" value="1"/>
</dbReference>
<dbReference type="InterPro" id="IPR031570">
    <property type="entry name" value="NBEA/BDCP_DUF4704"/>
</dbReference>
<dbReference type="GO" id="GO:0016020">
    <property type="term" value="C:membrane"/>
    <property type="evidence" value="ECO:0007669"/>
    <property type="project" value="UniProtKB-SubCell"/>
</dbReference>
<feature type="compositionally biased region" description="Polar residues" evidence="10">
    <location>
        <begin position="872"/>
        <end position="885"/>
    </location>
</feature>
<dbReference type="Gene3D" id="2.130.10.10">
    <property type="entry name" value="YVTN repeat-like/Quinoprotein amine dehydrogenase"/>
    <property type="match status" value="1"/>
</dbReference>
<feature type="domain" description="BEACH-type PH" evidence="12">
    <location>
        <begin position="1890"/>
        <end position="1998"/>
    </location>
</feature>
<dbReference type="InterPro" id="IPR001680">
    <property type="entry name" value="WD40_rpt"/>
</dbReference>
<evidence type="ECO:0000256" key="8">
    <source>
        <dbReference type="ARBA" id="ARBA00073055"/>
    </source>
</evidence>
<evidence type="ECO:0000256" key="1">
    <source>
        <dbReference type="ARBA" id="ARBA00004170"/>
    </source>
</evidence>
<dbReference type="Pfam" id="PF15787">
    <property type="entry name" value="DUF4704"/>
    <property type="match status" value="2"/>
</dbReference>
<feature type="compositionally biased region" description="Polar residues" evidence="10">
    <location>
        <begin position="1131"/>
        <end position="1142"/>
    </location>
</feature>
<dbReference type="InterPro" id="IPR050865">
    <property type="entry name" value="BEACH_Domain"/>
</dbReference>
<dbReference type="CDD" id="cd06071">
    <property type="entry name" value="Beach"/>
    <property type="match status" value="1"/>
</dbReference>
<evidence type="ECO:0000256" key="6">
    <source>
        <dbReference type="ARBA" id="ARBA00023136"/>
    </source>
</evidence>
<dbReference type="Pfam" id="PF20425">
    <property type="entry name" value="Neurobeachin"/>
    <property type="match status" value="1"/>
</dbReference>
<evidence type="ECO:0000259" key="12">
    <source>
        <dbReference type="PROSITE" id="PS51783"/>
    </source>
</evidence>
<dbReference type="InterPro" id="IPR036372">
    <property type="entry name" value="BEACH_dom_sf"/>
</dbReference>
<dbReference type="FunFam" id="1.10.1540.10:FF:000001">
    <property type="entry name" value="neurobeachin isoform X1"/>
    <property type="match status" value="1"/>
</dbReference>
<dbReference type="InterPro" id="IPR000409">
    <property type="entry name" value="BEACH_dom"/>
</dbReference>
<dbReference type="InterPro" id="IPR010508">
    <property type="entry name" value="NBEA-like_DUF1088"/>
</dbReference>
<evidence type="ECO:0000256" key="2">
    <source>
        <dbReference type="ARBA" id="ARBA00008498"/>
    </source>
</evidence>
<dbReference type="Gene3D" id="1.10.1540.10">
    <property type="entry name" value="BEACH domain"/>
    <property type="match status" value="1"/>
</dbReference>
<dbReference type="Pfam" id="PF14844">
    <property type="entry name" value="PH_BEACH"/>
    <property type="match status" value="1"/>
</dbReference>
<dbReference type="PROSITE" id="PS50197">
    <property type="entry name" value="BEACH"/>
    <property type="match status" value="1"/>
</dbReference>
<dbReference type="Pfam" id="PF02138">
    <property type="entry name" value="Beach"/>
    <property type="match status" value="1"/>
</dbReference>
<feature type="domain" description="BEACH" evidence="11">
    <location>
        <begin position="2017"/>
        <end position="2306"/>
    </location>
</feature>
<evidence type="ECO:0000256" key="7">
    <source>
        <dbReference type="ARBA" id="ARBA00065599"/>
    </source>
</evidence>
<feature type="region of interest" description="Disordered" evidence="10">
    <location>
        <begin position="1131"/>
        <end position="1175"/>
    </location>
</feature>
<dbReference type="InterPro" id="IPR036322">
    <property type="entry name" value="WD40_repeat_dom_sf"/>
</dbReference>
<dbReference type="SUPFAM" id="SSF50978">
    <property type="entry name" value="WD40 repeat-like"/>
    <property type="match status" value="1"/>
</dbReference>
<dbReference type="Proteomes" id="UP000694562">
    <property type="component" value="Unplaced"/>
</dbReference>
<reference evidence="13" key="2">
    <citation type="submission" date="2025-09" db="UniProtKB">
        <authorList>
            <consortium name="Ensembl"/>
        </authorList>
    </citation>
    <scope>IDENTIFICATION</scope>
</reference>
<dbReference type="SUPFAM" id="SSF49899">
    <property type="entry name" value="Concanavalin A-like lectins/glucanases"/>
    <property type="match status" value="1"/>
</dbReference>
<dbReference type="CDD" id="cd01201">
    <property type="entry name" value="PH_BEACH"/>
    <property type="match status" value="1"/>
</dbReference>
<dbReference type="GO" id="GO:0019901">
    <property type="term" value="F:protein kinase binding"/>
    <property type="evidence" value="ECO:0007669"/>
    <property type="project" value="TreeGrafter"/>
</dbReference>
<dbReference type="Pfam" id="PF20426">
    <property type="entry name" value="NBCH_WD40"/>
    <property type="match status" value="1"/>
</dbReference>
<dbReference type="SMART" id="SM00320">
    <property type="entry name" value="WD40"/>
    <property type="match status" value="5"/>
</dbReference>
<evidence type="ECO:0000256" key="10">
    <source>
        <dbReference type="SAM" id="MobiDB-lite"/>
    </source>
</evidence>